<dbReference type="Proteomes" id="UP000051783">
    <property type="component" value="Unassembled WGS sequence"/>
</dbReference>
<protein>
    <recommendedName>
        <fullName evidence="4">Integral membrane protein</fullName>
    </recommendedName>
</protein>
<feature type="transmembrane region" description="Helical" evidence="1">
    <location>
        <begin position="44"/>
        <end position="67"/>
    </location>
</feature>
<feature type="transmembrane region" description="Helical" evidence="1">
    <location>
        <begin position="79"/>
        <end position="100"/>
    </location>
</feature>
<dbReference type="OrthoDB" id="2293632at2"/>
<sequence>MQKFKSGPFWATNVIVSFGMASVMSTVTPLLLGAPLIWDSTRFLILSTGCVALFSTTCLPLHALSHWIIHLFTGRQLSLLEDIIFTLFITAIMATSAQILMGQVQLVFWVGLAKIFPILVVIAFFSVMLFKKIADVIVGAVVARHKRVI</sequence>
<gene>
    <name evidence="2" type="ORF">IV64_GL001238</name>
</gene>
<proteinExistence type="predicted"/>
<evidence type="ECO:0008006" key="4">
    <source>
        <dbReference type="Google" id="ProtNLM"/>
    </source>
</evidence>
<reference evidence="2 3" key="1">
    <citation type="journal article" date="2015" name="Genome Announc.">
        <title>Expanding the biotechnology potential of lactobacilli through comparative genomics of 213 strains and associated genera.</title>
        <authorList>
            <person name="Sun Z."/>
            <person name="Harris H.M."/>
            <person name="McCann A."/>
            <person name="Guo C."/>
            <person name="Argimon S."/>
            <person name="Zhang W."/>
            <person name="Yang X."/>
            <person name="Jeffery I.B."/>
            <person name="Cooney J.C."/>
            <person name="Kagawa T.F."/>
            <person name="Liu W."/>
            <person name="Song Y."/>
            <person name="Salvetti E."/>
            <person name="Wrobel A."/>
            <person name="Rasinkangas P."/>
            <person name="Parkhill J."/>
            <person name="Rea M.C."/>
            <person name="O'Sullivan O."/>
            <person name="Ritari J."/>
            <person name="Douillard F.P."/>
            <person name="Paul Ross R."/>
            <person name="Yang R."/>
            <person name="Briner A.E."/>
            <person name="Felis G.E."/>
            <person name="de Vos W.M."/>
            <person name="Barrangou R."/>
            <person name="Klaenhammer T.R."/>
            <person name="Caufield P.W."/>
            <person name="Cui Y."/>
            <person name="Zhang H."/>
            <person name="O'Toole P.W."/>
        </authorList>
    </citation>
    <scope>NUCLEOTIDE SEQUENCE [LARGE SCALE GENOMIC DNA]</scope>
    <source>
        <strain evidence="2 3">LMG 26013</strain>
    </source>
</reference>
<accession>A0A0R2M144</accession>
<evidence type="ECO:0000256" key="1">
    <source>
        <dbReference type="SAM" id="Phobius"/>
    </source>
</evidence>
<evidence type="ECO:0000313" key="2">
    <source>
        <dbReference type="EMBL" id="KRO07784.1"/>
    </source>
</evidence>
<dbReference type="EMBL" id="JQCL01000098">
    <property type="protein sequence ID" value="KRO07784.1"/>
    <property type="molecule type" value="Genomic_DNA"/>
</dbReference>
<keyword evidence="1" id="KW-1133">Transmembrane helix</keyword>
<organism evidence="2 3">
    <name type="scientific">Lactiplantibacillus xiangfangensis</name>
    <dbReference type="NCBI Taxonomy" id="942150"/>
    <lineage>
        <taxon>Bacteria</taxon>
        <taxon>Bacillati</taxon>
        <taxon>Bacillota</taxon>
        <taxon>Bacilli</taxon>
        <taxon>Lactobacillales</taxon>
        <taxon>Lactobacillaceae</taxon>
        <taxon>Lactiplantibacillus</taxon>
    </lineage>
</organism>
<feature type="transmembrane region" description="Helical" evidence="1">
    <location>
        <begin position="106"/>
        <end position="130"/>
    </location>
</feature>
<name>A0A0R2M144_9LACO</name>
<keyword evidence="1" id="KW-0472">Membrane</keyword>
<feature type="transmembrane region" description="Helical" evidence="1">
    <location>
        <begin position="12"/>
        <end position="38"/>
    </location>
</feature>
<comment type="caution">
    <text evidence="2">The sequence shown here is derived from an EMBL/GenBank/DDBJ whole genome shotgun (WGS) entry which is preliminary data.</text>
</comment>
<dbReference type="AlphaFoldDB" id="A0A0R2M144"/>
<keyword evidence="1" id="KW-0812">Transmembrane</keyword>
<keyword evidence="3" id="KW-1185">Reference proteome</keyword>
<dbReference type="PATRIC" id="fig|942150.3.peg.1275"/>
<dbReference type="RefSeq" id="WP_057707527.1">
    <property type="nucleotide sequence ID" value="NZ_JQCL01000098.1"/>
</dbReference>
<evidence type="ECO:0000313" key="3">
    <source>
        <dbReference type="Proteomes" id="UP000051783"/>
    </source>
</evidence>